<protein>
    <submittedName>
        <fullName evidence="2">Uncharacterized protein</fullName>
    </submittedName>
</protein>
<feature type="compositionally biased region" description="Polar residues" evidence="1">
    <location>
        <begin position="1"/>
        <end position="11"/>
    </location>
</feature>
<proteinExistence type="predicted"/>
<gene>
    <name evidence="2" type="ORF">CCAM_LOCUS15988</name>
</gene>
<sequence length="68" mass="7308">DSFITGATPTITYPGVDSQHSSGTEGRGRIRSEDAEAKILTTGPKCYLCTVDFYSTIDIRASIPDPIN</sequence>
<dbReference type="EMBL" id="OOIL02001316">
    <property type="protein sequence ID" value="VFQ74212.1"/>
    <property type="molecule type" value="Genomic_DNA"/>
</dbReference>
<feature type="region of interest" description="Disordered" evidence="1">
    <location>
        <begin position="1"/>
        <end position="30"/>
    </location>
</feature>
<organism evidence="2 3">
    <name type="scientific">Cuscuta campestris</name>
    <dbReference type="NCBI Taxonomy" id="132261"/>
    <lineage>
        <taxon>Eukaryota</taxon>
        <taxon>Viridiplantae</taxon>
        <taxon>Streptophyta</taxon>
        <taxon>Embryophyta</taxon>
        <taxon>Tracheophyta</taxon>
        <taxon>Spermatophyta</taxon>
        <taxon>Magnoliopsida</taxon>
        <taxon>eudicotyledons</taxon>
        <taxon>Gunneridae</taxon>
        <taxon>Pentapetalae</taxon>
        <taxon>asterids</taxon>
        <taxon>lamiids</taxon>
        <taxon>Solanales</taxon>
        <taxon>Convolvulaceae</taxon>
        <taxon>Cuscuteae</taxon>
        <taxon>Cuscuta</taxon>
        <taxon>Cuscuta subgen. Grammica</taxon>
        <taxon>Cuscuta sect. Cleistogrammica</taxon>
    </lineage>
</organism>
<evidence type="ECO:0000313" key="3">
    <source>
        <dbReference type="Proteomes" id="UP000595140"/>
    </source>
</evidence>
<accession>A0A484LCN9</accession>
<dbReference type="AlphaFoldDB" id="A0A484LCN9"/>
<name>A0A484LCN9_9ASTE</name>
<evidence type="ECO:0000256" key="1">
    <source>
        <dbReference type="SAM" id="MobiDB-lite"/>
    </source>
</evidence>
<keyword evidence="3" id="KW-1185">Reference proteome</keyword>
<dbReference type="Proteomes" id="UP000595140">
    <property type="component" value="Unassembled WGS sequence"/>
</dbReference>
<reference evidence="2 3" key="1">
    <citation type="submission" date="2018-04" db="EMBL/GenBank/DDBJ databases">
        <authorList>
            <person name="Vogel A."/>
        </authorList>
    </citation>
    <scope>NUCLEOTIDE SEQUENCE [LARGE SCALE GENOMIC DNA]</scope>
</reference>
<feature type="non-terminal residue" evidence="2">
    <location>
        <position position="1"/>
    </location>
</feature>
<evidence type="ECO:0000313" key="2">
    <source>
        <dbReference type="EMBL" id="VFQ74212.1"/>
    </source>
</evidence>